<evidence type="ECO:0000313" key="1">
    <source>
        <dbReference type="EMBL" id="AIY42528.1"/>
    </source>
</evidence>
<organism evidence="1 2">
    <name type="scientific">Collimonas arenae</name>
    <dbReference type="NCBI Taxonomy" id="279058"/>
    <lineage>
        <taxon>Bacteria</taxon>
        <taxon>Pseudomonadati</taxon>
        <taxon>Pseudomonadota</taxon>
        <taxon>Betaproteobacteria</taxon>
        <taxon>Burkholderiales</taxon>
        <taxon>Oxalobacteraceae</taxon>
        <taxon>Collimonas</taxon>
    </lineage>
</organism>
<reference evidence="2" key="1">
    <citation type="journal article" date="2014" name="Soil Biol. Biochem.">
        <title>Structure and function of bacterial communities in ageing soils: Insights from the Mendocino ecological staircase.</title>
        <authorList>
            <person name="Uroz S."/>
            <person name="Tech J.J."/>
            <person name="Sawaya N.A."/>
            <person name="Frey-Klett P."/>
            <person name="Leveau J.H.J."/>
        </authorList>
    </citation>
    <scope>NUCLEOTIDE SEQUENCE [LARGE SCALE GENOMIC DNA]</scope>
    <source>
        <strain evidence="2">Cal35</strain>
    </source>
</reference>
<evidence type="ECO:0000313" key="2">
    <source>
        <dbReference type="Proteomes" id="UP000030302"/>
    </source>
</evidence>
<accession>A0A0A1FCP1</accession>
<dbReference type="HOGENOM" id="CLU_3078685_0_0_4"/>
<sequence>MLIILASATFAALLAAFLLRKELKSRGFLSTYNRNARSNARLQRGRTAKPHQ</sequence>
<keyword evidence="2" id="KW-1185">Reference proteome</keyword>
<dbReference type="KEGG" id="care:LT85_3370"/>
<name>A0A0A1FCP1_9BURK</name>
<dbReference type="Proteomes" id="UP000030302">
    <property type="component" value="Chromosome"/>
</dbReference>
<protein>
    <submittedName>
        <fullName evidence="1">Uncharacterized protein</fullName>
    </submittedName>
</protein>
<dbReference type="AlphaFoldDB" id="A0A0A1FCP1"/>
<dbReference type="EMBL" id="CP009962">
    <property type="protein sequence ID" value="AIY42528.1"/>
    <property type="molecule type" value="Genomic_DNA"/>
</dbReference>
<gene>
    <name evidence="1" type="ORF">LT85_3370</name>
</gene>
<proteinExistence type="predicted"/>
<dbReference type="RefSeq" id="WP_156117558.1">
    <property type="nucleotide sequence ID" value="NZ_CP009962.1"/>
</dbReference>